<reference evidence="1" key="1">
    <citation type="submission" date="2021-05" db="EMBL/GenBank/DDBJ databases">
        <authorList>
            <person name="Scholz U."/>
            <person name="Mascher M."/>
            <person name="Fiebig A."/>
        </authorList>
    </citation>
    <scope>NUCLEOTIDE SEQUENCE [LARGE SCALE GENOMIC DNA]</scope>
</reference>
<sequence length="419" mass="44930">MVALVLGRYLLLMGLLLAGTCGAAPPLQHVSSSEATRVHGITAIYNFGDSISDTGNLLREGDTGLLNYTAELPYGVTIGRPTGRCSDGYLMIDFLAKDLGLPLLNPYLDRRADFTHGVNFAVGGATALTTAALGRRGITVPHTNSSLEVQLAWFKEFMRSTTNNRPREIRKKLACSLVMMGEIGGNDYNYAFLQPRPTNGRYDAVSNATRMAESMALALALVPQVVRSITHAAKLLHIKTSQEVLDMGARKMVIPGNFPIGCMPSYLSSASPTTTSSSSYDGYGCLVSFNLVARAHNACLRRAVGKLRRSYPRAMVAYADYYAAYLDILGNAPRFGFQGGKASRTACCGAGGAYNFVSGRLCGAPGTAVCADPGGRVSWDGIHMTQHAYGVMAELLYRGGLACPVPVKLPRHKDCAHRQ</sequence>
<dbReference type="Proteomes" id="UP001732700">
    <property type="component" value="Chromosome 6A"/>
</dbReference>
<proteinExistence type="predicted"/>
<evidence type="ECO:0000313" key="2">
    <source>
        <dbReference type="Proteomes" id="UP001732700"/>
    </source>
</evidence>
<protein>
    <submittedName>
        <fullName evidence="1">Uncharacterized protein</fullName>
    </submittedName>
</protein>
<dbReference type="EnsemblPlants" id="AVESA.00010b.r2.6AG1036680.1">
    <property type="protein sequence ID" value="AVESA.00010b.r2.6AG1036680.1.CDS"/>
    <property type="gene ID" value="AVESA.00010b.r2.6AG1036680"/>
</dbReference>
<name>A0ACD5YMR4_AVESA</name>
<evidence type="ECO:0000313" key="1">
    <source>
        <dbReference type="EnsemblPlants" id="AVESA.00010b.r2.6AG1036680.1.CDS"/>
    </source>
</evidence>
<organism evidence="1 2">
    <name type="scientific">Avena sativa</name>
    <name type="common">Oat</name>
    <dbReference type="NCBI Taxonomy" id="4498"/>
    <lineage>
        <taxon>Eukaryota</taxon>
        <taxon>Viridiplantae</taxon>
        <taxon>Streptophyta</taxon>
        <taxon>Embryophyta</taxon>
        <taxon>Tracheophyta</taxon>
        <taxon>Spermatophyta</taxon>
        <taxon>Magnoliopsida</taxon>
        <taxon>Liliopsida</taxon>
        <taxon>Poales</taxon>
        <taxon>Poaceae</taxon>
        <taxon>BOP clade</taxon>
        <taxon>Pooideae</taxon>
        <taxon>Poodae</taxon>
        <taxon>Poeae</taxon>
        <taxon>Poeae Chloroplast Group 1 (Aveneae type)</taxon>
        <taxon>Aveninae</taxon>
        <taxon>Avena</taxon>
    </lineage>
</organism>
<reference evidence="1" key="2">
    <citation type="submission" date="2025-09" db="UniProtKB">
        <authorList>
            <consortium name="EnsemblPlants"/>
        </authorList>
    </citation>
    <scope>IDENTIFICATION</scope>
</reference>
<keyword evidence="2" id="KW-1185">Reference proteome</keyword>
<accession>A0ACD5YMR4</accession>